<dbReference type="GeneID" id="27899550"/>
<dbReference type="AlphaFoldDB" id="M3C618"/>
<dbReference type="InterPro" id="IPR028889">
    <property type="entry name" value="USP"/>
</dbReference>
<evidence type="ECO:0000313" key="4">
    <source>
        <dbReference type="Proteomes" id="UP000016931"/>
    </source>
</evidence>
<dbReference type="PANTHER" id="PTHR24006">
    <property type="entry name" value="UBIQUITIN CARBOXYL-TERMINAL HYDROLASE"/>
    <property type="match status" value="1"/>
</dbReference>
<dbReference type="SUPFAM" id="SSF54001">
    <property type="entry name" value="Cysteine proteinases"/>
    <property type="match status" value="1"/>
</dbReference>
<evidence type="ECO:0000256" key="1">
    <source>
        <dbReference type="SAM" id="MobiDB-lite"/>
    </source>
</evidence>
<dbReference type="Proteomes" id="UP000016931">
    <property type="component" value="Unassembled WGS sequence"/>
</dbReference>
<dbReference type="InterPro" id="IPR018200">
    <property type="entry name" value="USP_CS"/>
</dbReference>
<dbReference type="eggNOG" id="KOG1867">
    <property type="taxonomic scope" value="Eukaryota"/>
</dbReference>
<dbReference type="Pfam" id="PF00443">
    <property type="entry name" value="UCH"/>
    <property type="match status" value="1"/>
</dbReference>
<dbReference type="HOGENOM" id="CLU_546478_0_0_1"/>
<dbReference type="InterPro" id="IPR050164">
    <property type="entry name" value="Peptidase_C19"/>
</dbReference>
<dbReference type="PROSITE" id="PS50235">
    <property type="entry name" value="USP_3"/>
    <property type="match status" value="1"/>
</dbReference>
<sequence length="499" mass="56134">MPIFDSFKYFWDGDWLDAIPQKLGCAAKPTIIEREPFAIPQRAERAHGIHKVPRRVRRHTTAVSTDEPAARKTSGKRSPSLAGSGASLPREKVPTSKGKPVKLGTLRKKDGSAVMTGKTVNPDGVVAGRILKHFLRTHRSCRSQGFRSRGQSCWKNAALQGLLHVPIVYHFLGNIHRDCDQSIRRCVTCALQDLFQRYWRLGGGKGETKVISHADLDAAILKNIPKTPINDKGDLHDLVGWHNDVQDDAWLYIDKLLDLVLGAGDERDVACLKQVFEMKRKSTWTCVDCGEAHDSSSDSEDECGFSLTVPLNMPRGDREWMTFMDRLHENVFTDEGVQARCMSDACKAARKAVIMSGKNEEELPLQTKHYTITQAPEVLIVLQKRFAMSEGDDGLPKLKNGRAIVEKLKEETWYEEYLNLGRYTEDEKDLLYRLDAVVAHRGDRVSSGHYIATVREANGVDFAIINDSVVQGEQNSNVVKYPQSNGDQFEPYVMFYSKM</sequence>
<dbReference type="CDD" id="cd02257">
    <property type="entry name" value="Peptidase_C19"/>
    <property type="match status" value="1"/>
</dbReference>
<name>M3C618_SPHMS</name>
<organism evidence="3 4">
    <name type="scientific">Sphaerulina musiva (strain SO2202)</name>
    <name type="common">Poplar stem canker fungus</name>
    <name type="synonym">Septoria musiva</name>
    <dbReference type="NCBI Taxonomy" id="692275"/>
    <lineage>
        <taxon>Eukaryota</taxon>
        <taxon>Fungi</taxon>
        <taxon>Dikarya</taxon>
        <taxon>Ascomycota</taxon>
        <taxon>Pezizomycotina</taxon>
        <taxon>Dothideomycetes</taxon>
        <taxon>Dothideomycetidae</taxon>
        <taxon>Mycosphaerellales</taxon>
        <taxon>Mycosphaerellaceae</taxon>
        <taxon>Sphaerulina</taxon>
    </lineage>
</organism>
<dbReference type="OrthoDB" id="289038at2759"/>
<dbReference type="GO" id="GO:0016579">
    <property type="term" value="P:protein deubiquitination"/>
    <property type="evidence" value="ECO:0007669"/>
    <property type="project" value="InterPro"/>
</dbReference>
<dbReference type="GO" id="GO:0005634">
    <property type="term" value="C:nucleus"/>
    <property type="evidence" value="ECO:0007669"/>
    <property type="project" value="TreeGrafter"/>
</dbReference>
<reference evidence="3 4" key="1">
    <citation type="journal article" date="2012" name="PLoS Pathog.">
        <title>Diverse lifestyles and strategies of plant pathogenesis encoded in the genomes of eighteen Dothideomycetes fungi.</title>
        <authorList>
            <person name="Ohm R.A."/>
            <person name="Feau N."/>
            <person name="Henrissat B."/>
            <person name="Schoch C.L."/>
            <person name="Horwitz B.A."/>
            <person name="Barry K.W."/>
            <person name="Condon B.J."/>
            <person name="Copeland A.C."/>
            <person name="Dhillon B."/>
            <person name="Glaser F."/>
            <person name="Hesse C.N."/>
            <person name="Kosti I."/>
            <person name="LaButti K."/>
            <person name="Lindquist E.A."/>
            <person name="Lucas S."/>
            <person name="Salamov A.A."/>
            <person name="Bradshaw R.E."/>
            <person name="Ciuffetti L."/>
            <person name="Hamelin R.C."/>
            <person name="Kema G.H.J."/>
            <person name="Lawrence C."/>
            <person name="Scott J.A."/>
            <person name="Spatafora J.W."/>
            <person name="Turgeon B.G."/>
            <person name="de Wit P.J.G.M."/>
            <person name="Zhong S."/>
            <person name="Goodwin S.B."/>
            <person name="Grigoriev I.V."/>
        </authorList>
    </citation>
    <scope>NUCLEOTIDE SEQUENCE [LARGE SCALE GENOMIC DNA]</scope>
    <source>
        <strain evidence="3 4">SO2202</strain>
    </source>
</reference>
<dbReference type="InterPro" id="IPR038765">
    <property type="entry name" value="Papain-like_cys_pep_sf"/>
</dbReference>
<feature type="region of interest" description="Disordered" evidence="1">
    <location>
        <begin position="53"/>
        <end position="103"/>
    </location>
</feature>
<dbReference type="STRING" id="692275.M3C618"/>
<dbReference type="GO" id="GO:0005829">
    <property type="term" value="C:cytosol"/>
    <property type="evidence" value="ECO:0007669"/>
    <property type="project" value="TreeGrafter"/>
</dbReference>
<dbReference type="RefSeq" id="XP_016763842.1">
    <property type="nucleotide sequence ID" value="XM_016902413.1"/>
</dbReference>
<dbReference type="InterPro" id="IPR001394">
    <property type="entry name" value="Peptidase_C19_UCH"/>
</dbReference>
<evidence type="ECO:0000259" key="2">
    <source>
        <dbReference type="PROSITE" id="PS50235"/>
    </source>
</evidence>
<dbReference type="OMA" id="QWICEDC"/>
<dbReference type="PROSITE" id="PS00973">
    <property type="entry name" value="USP_2"/>
    <property type="match status" value="1"/>
</dbReference>
<gene>
    <name evidence="3" type="ORF">SEPMUDRAFT_131346</name>
</gene>
<feature type="domain" description="USP" evidence="2">
    <location>
        <begin position="144"/>
        <end position="499"/>
    </location>
</feature>
<dbReference type="EMBL" id="KB456261">
    <property type="protein sequence ID" value="EMF15721.1"/>
    <property type="molecule type" value="Genomic_DNA"/>
</dbReference>
<dbReference type="Gene3D" id="3.90.70.10">
    <property type="entry name" value="Cysteine proteinases"/>
    <property type="match status" value="1"/>
</dbReference>
<protein>
    <submittedName>
        <fullName evidence="3">Cysteine proteinase</fullName>
    </submittedName>
</protein>
<proteinExistence type="predicted"/>
<keyword evidence="4" id="KW-1185">Reference proteome</keyword>
<evidence type="ECO:0000313" key="3">
    <source>
        <dbReference type="EMBL" id="EMF15721.1"/>
    </source>
</evidence>
<dbReference type="GO" id="GO:0004843">
    <property type="term" value="F:cysteine-type deubiquitinase activity"/>
    <property type="evidence" value="ECO:0007669"/>
    <property type="project" value="InterPro"/>
</dbReference>
<accession>M3C618</accession>